<reference evidence="7" key="2">
    <citation type="submission" date="2022-03" db="EMBL/GenBank/DDBJ databases">
        <title>Draft title - Genomic analysis of global carrot germplasm unveils the trajectory of domestication and the origin of high carotenoid orange carrot.</title>
        <authorList>
            <person name="Iorizzo M."/>
            <person name="Ellison S."/>
            <person name="Senalik D."/>
            <person name="Macko-Podgorni A."/>
            <person name="Grzebelus D."/>
            <person name="Bostan H."/>
            <person name="Rolling W."/>
            <person name="Curaba J."/>
            <person name="Simon P."/>
        </authorList>
    </citation>
    <scope>NUCLEOTIDE SEQUENCE</scope>
    <source>
        <tissue evidence="7">Leaf</tissue>
    </source>
</reference>
<proteinExistence type="inferred from homology"/>
<organism evidence="7 8">
    <name type="scientific">Daucus carota subsp. sativus</name>
    <name type="common">Carrot</name>
    <dbReference type="NCBI Taxonomy" id="79200"/>
    <lineage>
        <taxon>Eukaryota</taxon>
        <taxon>Viridiplantae</taxon>
        <taxon>Streptophyta</taxon>
        <taxon>Embryophyta</taxon>
        <taxon>Tracheophyta</taxon>
        <taxon>Spermatophyta</taxon>
        <taxon>Magnoliopsida</taxon>
        <taxon>eudicotyledons</taxon>
        <taxon>Gunneridae</taxon>
        <taxon>Pentapetalae</taxon>
        <taxon>asterids</taxon>
        <taxon>campanulids</taxon>
        <taxon>Apiales</taxon>
        <taxon>Apiaceae</taxon>
        <taxon>Apioideae</taxon>
        <taxon>Scandiceae</taxon>
        <taxon>Daucinae</taxon>
        <taxon>Daucus</taxon>
        <taxon>Daucus sect. Daucus</taxon>
    </lineage>
</organism>
<dbReference type="FunFam" id="3.40.50.2000:FF:000108">
    <property type="entry name" value="UDP-glycosyltransferase 83A1"/>
    <property type="match status" value="1"/>
</dbReference>
<dbReference type="CDD" id="cd03784">
    <property type="entry name" value="GT1_Gtf-like"/>
    <property type="match status" value="1"/>
</dbReference>
<evidence type="ECO:0000313" key="7">
    <source>
        <dbReference type="EMBL" id="WOH04978.1"/>
    </source>
</evidence>
<dbReference type="InterPro" id="IPR002213">
    <property type="entry name" value="UDP_glucos_trans"/>
</dbReference>
<gene>
    <name evidence="7" type="ORF">DCAR_0624390</name>
</gene>
<protein>
    <recommendedName>
        <fullName evidence="6">Glycosyltransferase</fullName>
        <ecNumber evidence="6">2.4.1.-</ecNumber>
    </recommendedName>
</protein>
<comment type="pathway">
    <text evidence="1">Secondary metabolite biosynthesis; terpenoid biosynthesis.</text>
</comment>
<dbReference type="PANTHER" id="PTHR11926:SF1412">
    <property type="entry name" value="UDP-GLYCOSYLTRANSFERASE 83A1-LIKE"/>
    <property type="match status" value="1"/>
</dbReference>
<name>A0AAF0XBR7_DAUCS</name>
<dbReference type="Proteomes" id="UP000077755">
    <property type="component" value="Chromosome 6"/>
</dbReference>
<evidence type="ECO:0000256" key="2">
    <source>
        <dbReference type="ARBA" id="ARBA00009995"/>
    </source>
</evidence>
<reference evidence="7" key="1">
    <citation type="journal article" date="2016" name="Nat. Genet.">
        <title>A high-quality carrot genome assembly provides new insights into carotenoid accumulation and asterid genome evolution.</title>
        <authorList>
            <person name="Iorizzo M."/>
            <person name="Ellison S."/>
            <person name="Senalik D."/>
            <person name="Zeng P."/>
            <person name="Satapoomin P."/>
            <person name="Huang J."/>
            <person name="Bowman M."/>
            <person name="Iovene M."/>
            <person name="Sanseverino W."/>
            <person name="Cavagnaro P."/>
            <person name="Yildiz M."/>
            <person name="Macko-Podgorni A."/>
            <person name="Moranska E."/>
            <person name="Grzebelus E."/>
            <person name="Grzebelus D."/>
            <person name="Ashrafi H."/>
            <person name="Zheng Z."/>
            <person name="Cheng S."/>
            <person name="Spooner D."/>
            <person name="Van Deynze A."/>
            <person name="Simon P."/>
        </authorList>
    </citation>
    <scope>NUCLEOTIDE SEQUENCE</scope>
    <source>
        <tissue evidence="7">Leaf</tissue>
    </source>
</reference>
<evidence type="ECO:0000256" key="4">
    <source>
        <dbReference type="ARBA" id="ARBA00023229"/>
    </source>
</evidence>
<keyword evidence="5" id="KW-0328">Glycosyltransferase</keyword>
<evidence type="ECO:0000256" key="6">
    <source>
        <dbReference type="RuleBase" id="RU362057"/>
    </source>
</evidence>
<keyword evidence="4" id="KW-0414">Isoprene biosynthesis</keyword>
<dbReference type="GO" id="GO:0080044">
    <property type="term" value="F:quercetin 7-O-glucosyltransferase activity"/>
    <property type="evidence" value="ECO:0007669"/>
    <property type="project" value="TreeGrafter"/>
</dbReference>
<dbReference type="SUPFAM" id="SSF53756">
    <property type="entry name" value="UDP-Glycosyltransferase/glycogen phosphorylase"/>
    <property type="match status" value="1"/>
</dbReference>
<keyword evidence="3 5" id="KW-0808">Transferase</keyword>
<dbReference type="Pfam" id="PF00201">
    <property type="entry name" value="UDPGT"/>
    <property type="match status" value="1"/>
</dbReference>
<comment type="similarity">
    <text evidence="2 5">Belongs to the UDP-glycosyltransferase family.</text>
</comment>
<evidence type="ECO:0000313" key="8">
    <source>
        <dbReference type="Proteomes" id="UP000077755"/>
    </source>
</evidence>
<dbReference type="AlphaFoldDB" id="A0AAF0XBR7"/>
<dbReference type="GO" id="GO:0008299">
    <property type="term" value="P:isoprenoid biosynthetic process"/>
    <property type="evidence" value="ECO:0007669"/>
    <property type="project" value="UniProtKB-KW"/>
</dbReference>
<evidence type="ECO:0000256" key="1">
    <source>
        <dbReference type="ARBA" id="ARBA00004721"/>
    </source>
</evidence>
<dbReference type="EMBL" id="CP093348">
    <property type="protein sequence ID" value="WOH04978.1"/>
    <property type="molecule type" value="Genomic_DNA"/>
</dbReference>
<dbReference type="InterPro" id="IPR035595">
    <property type="entry name" value="UDP_glycos_trans_CS"/>
</dbReference>
<dbReference type="KEGG" id="dcr:108225594"/>
<sequence length="461" mass="51428">MDTLVHVLVIPVPAQGHVIPMMELAKKLARHGFKVTFVNTDFIHTVVMNASTKNEEEDDDDGIRQVSIPDGLELGDTRTNFGRLSEAMQRVMPQKLEELIEKMNADGMKIKCVFADNCMTWALGVAKKMGIKGVAFCPAPATSLALFSTIPKLISDGIINSNDGSILRQQEVHLSPKMPAISTETFPWVCFTDMDLRRSAFQHFVTSTEDLRYADKIISNSSVELEPETFSSFPNMLPVGPLLATNTRGNQGGNFWPEDLACLSWLDQQPVSSVIYAAFGSSSSHDQKQVLEIALGLELTGKPFLWVVRPDTDKEATEGLASFEERTVSRGRMVSWAPQEKVLRHPSVACFVTHCGWNSTLQGVSNGVPLICFPYSADQFLNKRFICDSWKVGLGLEKDESTGLVRKHEILTKVNQLLGDKIYKSRAMDMKEKLLHSVREGSSYRNWSNIVEWINEEQVIA</sequence>
<evidence type="ECO:0000256" key="3">
    <source>
        <dbReference type="ARBA" id="ARBA00022679"/>
    </source>
</evidence>
<dbReference type="PROSITE" id="PS00375">
    <property type="entry name" value="UDPGT"/>
    <property type="match status" value="1"/>
</dbReference>
<keyword evidence="8" id="KW-1185">Reference proteome</keyword>
<dbReference type="Gene3D" id="3.40.50.2000">
    <property type="entry name" value="Glycogen Phosphorylase B"/>
    <property type="match status" value="2"/>
</dbReference>
<accession>A0AAF0XBR7</accession>
<dbReference type="FunFam" id="3.40.50.2000:FF:000061">
    <property type="entry name" value="UDP-glycosyltransferase 83A1"/>
    <property type="match status" value="1"/>
</dbReference>
<dbReference type="EC" id="2.4.1.-" evidence="6"/>
<dbReference type="PANTHER" id="PTHR11926">
    <property type="entry name" value="GLUCOSYL/GLUCURONOSYL TRANSFERASES"/>
    <property type="match status" value="1"/>
</dbReference>
<dbReference type="GO" id="GO:0080043">
    <property type="term" value="F:quercetin 3-O-glucosyltransferase activity"/>
    <property type="evidence" value="ECO:0007669"/>
    <property type="project" value="TreeGrafter"/>
</dbReference>
<evidence type="ECO:0000256" key="5">
    <source>
        <dbReference type="RuleBase" id="RU003718"/>
    </source>
</evidence>